<dbReference type="AlphaFoldDB" id="F2NWP3"/>
<evidence type="ECO:0000256" key="2">
    <source>
        <dbReference type="ARBA" id="ARBA00022475"/>
    </source>
</evidence>
<keyword evidence="8" id="KW-1185">Reference proteome</keyword>
<proteinExistence type="predicted"/>
<dbReference type="PANTHER" id="PTHR32196:SF69">
    <property type="entry name" value="BRANCHED-CHAIN AMINO ACID TRANSPORT SYSTEM, PERMEASE PROTEIN"/>
    <property type="match status" value="1"/>
</dbReference>
<feature type="transmembrane region" description="Helical" evidence="6">
    <location>
        <begin position="183"/>
        <end position="206"/>
    </location>
</feature>
<dbReference type="CDD" id="cd06574">
    <property type="entry name" value="TM_PBP1_branched-chain-AA_like"/>
    <property type="match status" value="1"/>
</dbReference>
<feature type="transmembrane region" description="Helical" evidence="6">
    <location>
        <begin position="275"/>
        <end position="292"/>
    </location>
</feature>
<dbReference type="GO" id="GO:0005886">
    <property type="term" value="C:plasma membrane"/>
    <property type="evidence" value="ECO:0007669"/>
    <property type="project" value="UniProtKB-SubCell"/>
</dbReference>
<name>F2NWP3_TRES6</name>
<feature type="transmembrane region" description="Helical" evidence="6">
    <location>
        <begin position="212"/>
        <end position="233"/>
    </location>
</feature>
<comment type="subcellular location">
    <subcellularLocation>
        <location evidence="1">Cell membrane</location>
        <topology evidence="1">Multi-pass membrane protein</topology>
    </subcellularLocation>
</comment>
<evidence type="ECO:0000256" key="4">
    <source>
        <dbReference type="ARBA" id="ARBA00022989"/>
    </source>
</evidence>
<dbReference type="RefSeq" id="WP_013702613.1">
    <property type="nucleotide sequence ID" value="NC_015385.1"/>
</dbReference>
<gene>
    <name evidence="7" type="ordered locus">Tresu_2500</name>
</gene>
<evidence type="ECO:0000256" key="1">
    <source>
        <dbReference type="ARBA" id="ARBA00004651"/>
    </source>
</evidence>
<feature type="transmembrane region" description="Helical" evidence="6">
    <location>
        <begin position="135"/>
        <end position="156"/>
    </location>
</feature>
<dbReference type="EMBL" id="CP002631">
    <property type="protein sequence ID" value="AEB15362.1"/>
    <property type="molecule type" value="Genomic_DNA"/>
</dbReference>
<keyword evidence="3 6" id="KW-0812">Transmembrane</keyword>
<keyword evidence="5 6" id="KW-0472">Membrane</keyword>
<evidence type="ECO:0000256" key="6">
    <source>
        <dbReference type="SAM" id="Phobius"/>
    </source>
</evidence>
<evidence type="ECO:0000313" key="8">
    <source>
        <dbReference type="Proteomes" id="UP000006852"/>
    </source>
</evidence>
<dbReference type="KEGG" id="tsu:Tresu_2500"/>
<dbReference type="HOGENOM" id="CLU_067296_0_0_12"/>
<dbReference type="Pfam" id="PF02653">
    <property type="entry name" value="BPD_transp_2"/>
    <property type="match status" value="1"/>
</dbReference>
<dbReference type="eggNOG" id="COG4120">
    <property type="taxonomic scope" value="Bacteria"/>
</dbReference>
<dbReference type="PANTHER" id="PTHR32196">
    <property type="entry name" value="ABC TRANSPORTER PERMEASE PROTEIN YPHD-RELATED-RELATED"/>
    <property type="match status" value="1"/>
</dbReference>
<keyword evidence="4 6" id="KW-1133">Transmembrane helix</keyword>
<feature type="transmembrane region" description="Helical" evidence="6">
    <location>
        <begin position="84"/>
        <end position="102"/>
    </location>
</feature>
<reference evidence="8" key="2">
    <citation type="submission" date="2011-04" db="EMBL/GenBank/DDBJ databases">
        <title>The complete genome of chromosome of Treponema succinifaciens DSM 2489.</title>
        <authorList>
            <person name="Lucas S."/>
            <person name="Copeland A."/>
            <person name="Lapidus A."/>
            <person name="Bruce D."/>
            <person name="Goodwin L."/>
            <person name="Pitluck S."/>
            <person name="Peters L."/>
            <person name="Kyrpides N."/>
            <person name="Mavromatis K."/>
            <person name="Ivanova N."/>
            <person name="Ovchinnikova G."/>
            <person name="Teshima H."/>
            <person name="Detter J.C."/>
            <person name="Tapia R."/>
            <person name="Han C."/>
            <person name="Land M."/>
            <person name="Hauser L."/>
            <person name="Markowitz V."/>
            <person name="Cheng J.-F."/>
            <person name="Hugenholtz P."/>
            <person name="Woyke T."/>
            <person name="Wu D."/>
            <person name="Gronow S."/>
            <person name="Wellnitz S."/>
            <person name="Brambilla E."/>
            <person name="Klenk H.-P."/>
            <person name="Eisen J.A."/>
        </authorList>
    </citation>
    <scope>NUCLEOTIDE SEQUENCE [LARGE SCALE GENOMIC DNA]</scope>
    <source>
        <strain evidence="8">ATCC 33096 / DSM 2489 / 6091</strain>
    </source>
</reference>
<keyword evidence="2" id="KW-1003">Cell membrane</keyword>
<dbReference type="OrthoDB" id="9778389at2"/>
<dbReference type="GeneID" id="302999612"/>
<feature type="transmembrane region" description="Helical" evidence="6">
    <location>
        <begin position="6"/>
        <end position="26"/>
    </location>
</feature>
<accession>F2NWP3</accession>
<evidence type="ECO:0000313" key="7">
    <source>
        <dbReference type="EMBL" id="AEB15362.1"/>
    </source>
</evidence>
<protein>
    <submittedName>
        <fullName evidence="7">ABC-type transporter, integral membrane subunit</fullName>
    </submittedName>
</protein>
<organism evidence="7 8">
    <name type="scientific">Treponema succinifaciens (strain ATCC 33096 / DSM 2489 / 6091)</name>
    <dbReference type="NCBI Taxonomy" id="869209"/>
    <lineage>
        <taxon>Bacteria</taxon>
        <taxon>Pseudomonadati</taxon>
        <taxon>Spirochaetota</taxon>
        <taxon>Spirochaetia</taxon>
        <taxon>Spirochaetales</taxon>
        <taxon>Treponemataceae</taxon>
        <taxon>Treponema</taxon>
    </lineage>
</organism>
<evidence type="ECO:0000256" key="3">
    <source>
        <dbReference type="ARBA" id="ARBA00022692"/>
    </source>
</evidence>
<reference evidence="7 8" key="1">
    <citation type="journal article" date="2011" name="Stand. Genomic Sci.">
        <title>Complete genome sequence of Treponema succinifaciens type strain (6091).</title>
        <authorList>
            <person name="Han C."/>
            <person name="Gronow S."/>
            <person name="Teshima H."/>
            <person name="Lapidus A."/>
            <person name="Nolan M."/>
            <person name="Lucas S."/>
            <person name="Hammon N."/>
            <person name="Deshpande S."/>
            <person name="Cheng J.F."/>
            <person name="Zeytun A."/>
            <person name="Tapia R."/>
            <person name="Goodwin L."/>
            <person name="Pitluck S."/>
            <person name="Liolios K."/>
            <person name="Pagani I."/>
            <person name="Ivanova N."/>
            <person name="Mavromatis K."/>
            <person name="Mikhailova N."/>
            <person name="Huntemann M."/>
            <person name="Pati A."/>
            <person name="Chen A."/>
            <person name="Palaniappan K."/>
            <person name="Land M."/>
            <person name="Hauser L."/>
            <person name="Brambilla E.M."/>
            <person name="Rohde M."/>
            <person name="Goker M."/>
            <person name="Woyke T."/>
            <person name="Bristow J."/>
            <person name="Eisen J.A."/>
            <person name="Markowitz V."/>
            <person name="Hugenholtz P."/>
            <person name="Kyrpides N.C."/>
            <person name="Klenk H.P."/>
            <person name="Detter J.C."/>
        </authorList>
    </citation>
    <scope>NUCLEOTIDE SEQUENCE [LARGE SCALE GENOMIC DNA]</scope>
    <source>
        <strain evidence="8">ATCC 33096 / DSM 2489 / 6091</strain>
    </source>
</reference>
<dbReference type="InterPro" id="IPR001851">
    <property type="entry name" value="ABC_transp_permease"/>
</dbReference>
<evidence type="ECO:0000256" key="5">
    <source>
        <dbReference type="ARBA" id="ARBA00023136"/>
    </source>
</evidence>
<dbReference type="STRING" id="869209.Tresu_2500"/>
<dbReference type="GO" id="GO:0022857">
    <property type="term" value="F:transmembrane transporter activity"/>
    <property type="evidence" value="ECO:0007669"/>
    <property type="project" value="InterPro"/>
</dbReference>
<dbReference type="Proteomes" id="UP000006852">
    <property type="component" value="Chromosome"/>
</dbReference>
<sequence length="305" mass="32657">MISSIIIEGLIYGIMVLGVFSTFRILNFCDMTVDGSFPLGACVLAACLLKGMNPAAAIFISFCAGLTAGLVTSAVYTKLKIPDLLAGILTMTMLYSVNLRIMSNKANVSFLKIPTLFSKISDSMYEYFPSVDPQWGIAVFLIIFVFVLKALLDLFYHTDLGLTMGALGANPQLIVSQGINPSILRGIGICFGNGLAALAGAFAAMYNGFADVGMGTGIVVSGLASLMLGEFAIRSNKISVQTFRVIAGSFIYRALMMLARSYGYKIHITPNDLKLATGILIIICLIVSRTNLKEKFKSSKNGASK</sequence>
<feature type="transmembrane region" description="Helical" evidence="6">
    <location>
        <begin position="58"/>
        <end position="77"/>
    </location>
</feature>
<feature type="transmembrane region" description="Helical" evidence="6">
    <location>
        <begin position="245"/>
        <end position="263"/>
    </location>
</feature>